<evidence type="ECO:0000313" key="3">
    <source>
        <dbReference type="EMBL" id="PTB97448.1"/>
    </source>
</evidence>
<comment type="caution">
    <text evidence="3">The sequence shown here is derived from an EMBL/GenBank/DDBJ whole genome shotgun (WGS) entry which is preliminary data.</text>
</comment>
<feature type="transmembrane region" description="Helical" evidence="2">
    <location>
        <begin position="462"/>
        <end position="483"/>
    </location>
</feature>
<feature type="transmembrane region" description="Helical" evidence="2">
    <location>
        <begin position="884"/>
        <end position="903"/>
    </location>
</feature>
<dbReference type="PANTHER" id="PTHR32063:SF0">
    <property type="entry name" value="SWARMING MOTILITY PROTEIN SWRC"/>
    <property type="match status" value="1"/>
</dbReference>
<keyword evidence="2" id="KW-0472">Membrane</keyword>
<dbReference type="GO" id="GO:0042910">
    <property type="term" value="F:xenobiotic transmembrane transporter activity"/>
    <property type="evidence" value="ECO:0007669"/>
    <property type="project" value="TreeGrafter"/>
</dbReference>
<feature type="transmembrane region" description="Helical" evidence="2">
    <location>
        <begin position="982"/>
        <end position="1001"/>
    </location>
</feature>
<dbReference type="Gene3D" id="3.30.70.1440">
    <property type="entry name" value="Multidrug efflux transporter AcrB pore domain"/>
    <property type="match status" value="1"/>
</dbReference>
<dbReference type="EMBL" id="PYVU01000013">
    <property type="protein sequence ID" value="PTB97448.1"/>
    <property type="molecule type" value="Genomic_DNA"/>
</dbReference>
<feature type="transmembrane region" description="Helical" evidence="2">
    <location>
        <begin position="495"/>
        <end position="517"/>
    </location>
</feature>
<keyword evidence="2" id="KW-1133">Transmembrane helix</keyword>
<feature type="transmembrane region" description="Helical" evidence="2">
    <location>
        <begin position="936"/>
        <end position="961"/>
    </location>
</feature>
<protein>
    <submittedName>
        <fullName evidence="3">AcrB/AcrD/AcrF family protein</fullName>
    </submittedName>
</protein>
<feature type="region of interest" description="Disordered" evidence="1">
    <location>
        <begin position="251"/>
        <end position="277"/>
    </location>
</feature>
<dbReference type="SUPFAM" id="SSF82693">
    <property type="entry name" value="Multidrug efflux transporter AcrB pore domain, PN1, PN2, PC1 and PC2 subdomains"/>
    <property type="match status" value="2"/>
</dbReference>
<dbReference type="Gene3D" id="1.20.1640.10">
    <property type="entry name" value="Multidrug efflux transporter AcrB transmembrane domain"/>
    <property type="match status" value="3"/>
</dbReference>
<dbReference type="SUPFAM" id="SSF82866">
    <property type="entry name" value="Multidrug efflux transporter AcrB transmembrane domain"/>
    <property type="match status" value="2"/>
</dbReference>
<accession>A0A2T4DUP5</accession>
<dbReference type="Proteomes" id="UP000240608">
    <property type="component" value="Unassembled WGS sequence"/>
</dbReference>
<feature type="transmembrane region" description="Helical" evidence="2">
    <location>
        <begin position="910"/>
        <end position="930"/>
    </location>
</feature>
<feature type="transmembrane region" description="Helical" evidence="2">
    <location>
        <begin position="546"/>
        <end position="567"/>
    </location>
</feature>
<feature type="transmembrane region" description="Helical" evidence="2">
    <location>
        <begin position="391"/>
        <end position="410"/>
    </location>
</feature>
<dbReference type="GO" id="GO:0005886">
    <property type="term" value="C:plasma membrane"/>
    <property type="evidence" value="ECO:0007669"/>
    <property type="project" value="TreeGrafter"/>
</dbReference>
<feature type="transmembrane region" description="Helical" evidence="2">
    <location>
        <begin position="422"/>
        <end position="442"/>
    </location>
</feature>
<dbReference type="Gene3D" id="3.30.70.1430">
    <property type="entry name" value="Multidrug efflux transporter AcrB pore domain"/>
    <property type="match status" value="2"/>
</dbReference>
<feature type="transmembrane region" description="Helical" evidence="2">
    <location>
        <begin position="1013"/>
        <end position="1036"/>
    </location>
</feature>
<evidence type="ECO:0000313" key="4">
    <source>
        <dbReference type="Proteomes" id="UP000240608"/>
    </source>
</evidence>
<organism evidence="3 4">
    <name type="scientific">Marivirga lumbricoides</name>
    <dbReference type="NCBI Taxonomy" id="1046115"/>
    <lineage>
        <taxon>Bacteria</taxon>
        <taxon>Pseudomonadati</taxon>
        <taxon>Bacteroidota</taxon>
        <taxon>Cytophagia</taxon>
        <taxon>Cytophagales</taxon>
        <taxon>Marivirgaceae</taxon>
        <taxon>Marivirga</taxon>
    </lineage>
</organism>
<keyword evidence="2" id="KW-0812">Transmembrane</keyword>
<name>A0A2T4DUP5_9BACT</name>
<feature type="compositionally biased region" description="Polar residues" evidence="1">
    <location>
        <begin position="251"/>
        <end position="264"/>
    </location>
</feature>
<dbReference type="Pfam" id="PF00873">
    <property type="entry name" value="ACR_tran"/>
    <property type="match status" value="2"/>
</dbReference>
<reference evidence="3 4" key="1">
    <citation type="submission" date="2018-03" db="EMBL/GenBank/DDBJ databases">
        <title>Cross-interface Injection: A General Nanoliter Liquid Handling Method Applied to Single Cells Genome Amplification Automated Nanoliter Liquid Handling Applied to Single Cell Multiple Displacement Amplification.</title>
        <authorList>
            <person name="Yun J."/>
            <person name="Xu P."/>
            <person name="Xu J."/>
            <person name="Dai X."/>
            <person name="Wang Y."/>
            <person name="Zheng X."/>
            <person name="Cao C."/>
            <person name="Yi Q."/>
            <person name="Zhu Y."/>
            <person name="Wang L."/>
            <person name="Dong Z."/>
            <person name="Huang Y."/>
            <person name="Huang L."/>
            <person name="Du W."/>
        </authorList>
    </citation>
    <scope>NUCLEOTIDE SEQUENCE [LARGE SCALE GENOMIC DNA]</scope>
    <source>
        <strain evidence="3 4">Z-D1-2</strain>
    </source>
</reference>
<dbReference type="InterPro" id="IPR027463">
    <property type="entry name" value="AcrB_DN_DC_subdom"/>
</dbReference>
<dbReference type="AlphaFoldDB" id="A0A2T4DUP5"/>
<dbReference type="PRINTS" id="PR00702">
    <property type="entry name" value="ACRIFLAVINRP"/>
</dbReference>
<feature type="transmembrane region" description="Helical" evidence="2">
    <location>
        <begin position="368"/>
        <end position="384"/>
    </location>
</feature>
<gene>
    <name evidence="3" type="ORF">C9994_02710</name>
</gene>
<evidence type="ECO:0000256" key="2">
    <source>
        <dbReference type="SAM" id="Phobius"/>
    </source>
</evidence>
<evidence type="ECO:0000256" key="1">
    <source>
        <dbReference type="SAM" id="MobiDB-lite"/>
    </source>
</evidence>
<dbReference type="InterPro" id="IPR001036">
    <property type="entry name" value="Acrflvin-R"/>
</dbReference>
<feature type="transmembrane region" description="Helical" evidence="2">
    <location>
        <begin position="7"/>
        <end position="30"/>
    </location>
</feature>
<dbReference type="Gene3D" id="3.30.70.1320">
    <property type="entry name" value="Multidrug efflux transporter AcrB pore domain like"/>
    <property type="match status" value="2"/>
</dbReference>
<sequence>MKKIVSLAVSYLISILMMVLAVILLGTISFGKLPIELFPDLKNPTLFVELKAGIKPPSEIEKQFIESIESVAIRQNGAMEVSSISQMGYGRVTVQYDWGKDMDEAFLDLQKSLSSFTMNEEIEEFVISQFDPNATPIMVLGLYNPNSNDTESLRQVAENNFRNEIIRLPGIAEVRLSGEQEKEIILETDPNLLASYGLTVDDLVAKIQNYNRNVSGGFIEELGRKYVIKGLGIIENPEDLEELVVGYTNQENTANPANPSSTGGATEVVQGSAAPQSTTTANQVPVLLREVATLKIMDKEANSIVRVNQQRSLGMSIFKETKYNTVSAVNELTEVLEDLKRSVPGYEFVIIQNQGRFIQGAIDEVKDSGLYGALFAVIILFVFLRRLGSTLIISIAIPISIIATFNLMYFNGLTLNVMTLGGLALGAGMLVDNAIVVVEAIFRKREEGLSVIDAAIQGTSEVSGAITASTLTTIVVFLPIVYLQGPSGELFKDQAWRVAFSLISSLAVAILVIPMLFTKIFRKDTVKQEEKPLKYKSYRNLLDKMLRYRIVLIVVSFLLVAASYQLIDIIGSEYMPQAGTKAISVDLSLTNGTPLSRTSSTVEQIEGQLMLLFEGQLEHVYAHVGPEKNQSGIENENVYDENKANLKLIFREDLELDIASVTSSLSTYFDGIPGIEASFSNDESALNAVVGDEQMPLMVEVSGADFNSLSMLSDSVMLIMSSNNNIYEPVSNLEQGIPQIQVDVDKYRAGLMSLSIDHVITQIKDQLEGKKAGTLERGGEMQDIMIKVPKISLAGLENMRIKSSQGEFPLSEVATVSVQYAANSIYRKNQTRMVSIGARVNPDQPYDQIVKSIDDSFAKIAVPPQYKIKVAGQEIQRRESMDNLTFSLILSVLLVYMVLASQFESLLHPFTILLTIPLACVGALLAFFILGMPLNMMALIGIIMLAGIAVNNSIILVDSINRNKLAGMALRQAILDAAQRRFRPILMTSLTTILALLPLTFGFGESAALRAPMAIAVIGGLVTSTILTLVIIPCFYESIENLICKIRGNKHVKTTPSHE</sequence>
<dbReference type="Gene3D" id="3.30.2090.10">
    <property type="entry name" value="Multidrug efflux transporter AcrB TolC docking domain, DN and DC subdomains"/>
    <property type="match status" value="3"/>
</dbReference>
<dbReference type="SUPFAM" id="SSF82714">
    <property type="entry name" value="Multidrug efflux transporter AcrB TolC docking domain, DN and DC subdomains"/>
    <property type="match status" value="2"/>
</dbReference>
<dbReference type="PANTHER" id="PTHR32063">
    <property type="match status" value="1"/>
</dbReference>
<proteinExistence type="predicted"/>